<feature type="compositionally biased region" description="Pro residues" evidence="1">
    <location>
        <begin position="94"/>
        <end position="103"/>
    </location>
</feature>
<dbReference type="GO" id="GO:0016746">
    <property type="term" value="F:acyltransferase activity"/>
    <property type="evidence" value="ECO:0007669"/>
    <property type="project" value="UniProtKB-KW"/>
</dbReference>
<proteinExistence type="predicted"/>
<gene>
    <name evidence="2" type="ORF">F4554_002037</name>
</gene>
<feature type="region of interest" description="Disordered" evidence="1">
    <location>
        <begin position="221"/>
        <end position="269"/>
    </location>
</feature>
<name>A0A852ZIG9_9ACTN</name>
<keyword evidence="3" id="KW-1185">Reference proteome</keyword>
<organism evidence="2 3">
    <name type="scientific">Actinopolymorpha rutila</name>
    <dbReference type="NCBI Taxonomy" id="446787"/>
    <lineage>
        <taxon>Bacteria</taxon>
        <taxon>Bacillati</taxon>
        <taxon>Actinomycetota</taxon>
        <taxon>Actinomycetes</taxon>
        <taxon>Propionibacteriales</taxon>
        <taxon>Actinopolymorphaceae</taxon>
        <taxon>Actinopolymorpha</taxon>
    </lineage>
</organism>
<evidence type="ECO:0000313" key="3">
    <source>
        <dbReference type="Proteomes" id="UP000579605"/>
    </source>
</evidence>
<keyword evidence="2" id="KW-0808">Transferase</keyword>
<keyword evidence="2" id="KW-0670">Pyruvate</keyword>
<reference evidence="2 3" key="1">
    <citation type="submission" date="2020-07" db="EMBL/GenBank/DDBJ databases">
        <title>Sequencing the genomes of 1000 actinobacteria strains.</title>
        <authorList>
            <person name="Klenk H.-P."/>
        </authorList>
    </citation>
    <scope>NUCLEOTIDE SEQUENCE [LARGE SCALE GENOMIC DNA]</scope>
    <source>
        <strain evidence="2 3">DSM 18448</strain>
    </source>
</reference>
<dbReference type="AlphaFoldDB" id="A0A852ZIG9"/>
<feature type="compositionally biased region" description="Pro residues" evidence="1">
    <location>
        <begin position="224"/>
        <end position="236"/>
    </location>
</feature>
<keyword evidence="2" id="KW-0012">Acyltransferase</keyword>
<accession>A0A852ZIG9</accession>
<evidence type="ECO:0000313" key="2">
    <source>
        <dbReference type="EMBL" id="NYH89399.1"/>
    </source>
</evidence>
<feature type="region of interest" description="Disordered" evidence="1">
    <location>
        <begin position="89"/>
        <end position="149"/>
    </location>
</feature>
<comment type="caution">
    <text evidence="2">The sequence shown here is derived from an EMBL/GenBank/DDBJ whole genome shotgun (WGS) entry which is preliminary data.</text>
</comment>
<feature type="region of interest" description="Disordered" evidence="1">
    <location>
        <begin position="162"/>
        <end position="181"/>
    </location>
</feature>
<feature type="compositionally biased region" description="Basic residues" evidence="1">
    <location>
        <begin position="243"/>
        <end position="252"/>
    </location>
</feature>
<protein>
    <submittedName>
        <fullName evidence="2">Pyruvate/2-oxoglutarate dehydrogenase complex dihydrolipoamide acyltransferase (E2) component</fullName>
    </submittedName>
</protein>
<dbReference type="Proteomes" id="UP000579605">
    <property type="component" value="Unassembled WGS sequence"/>
</dbReference>
<dbReference type="EMBL" id="JACBZH010000001">
    <property type="protein sequence ID" value="NYH89399.1"/>
    <property type="molecule type" value="Genomic_DNA"/>
</dbReference>
<feature type="compositionally biased region" description="Low complexity" evidence="1">
    <location>
        <begin position="104"/>
        <end position="132"/>
    </location>
</feature>
<evidence type="ECO:0000256" key="1">
    <source>
        <dbReference type="SAM" id="MobiDB-lite"/>
    </source>
</evidence>
<sequence>MVTVRHGDLRTTYQPVTPKIPVGAHVDAGDELGLLRTAGGHCAPRTCLHWGLLRGDDYLDPLSLLGTGPPRLLPLDVHRPTEVMLTPARWTPFTLPPPAPAPADPAATSPTVPSRPDGSAQPGEPAQPAEASRPAVPSTPAESAQWAESSLVAEHPPAGLPIALSSLASPPPDAGDSGGRGRRLEALATEIPTLLTTVMAPAAGALAGAVAAGLLVRRSGTPVSQPPLPPAPPPTPAWGSARRLPRLRRRRPAPVVDLASMRRRSGRAA</sequence>